<evidence type="ECO:0000256" key="4">
    <source>
        <dbReference type="ARBA" id="ARBA00022726"/>
    </source>
</evidence>
<evidence type="ECO:0000256" key="2">
    <source>
        <dbReference type="ARBA" id="ARBA00005058"/>
    </source>
</evidence>
<dbReference type="AlphaFoldDB" id="Q3I4W1"/>
<evidence type="ECO:0000256" key="5">
    <source>
        <dbReference type="ARBA" id="ARBA00022801"/>
    </source>
</evidence>
<evidence type="ECO:0000256" key="3">
    <source>
        <dbReference type="ARBA" id="ARBA00022723"/>
    </source>
</evidence>
<dbReference type="GO" id="GO:0006166">
    <property type="term" value="P:purine ribonucleoside salvage"/>
    <property type="evidence" value="ECO:0007669"/>
    <property type="project" value="UniProtKB-KW"/>
</dbReference>
<dbReference type="SUPFAM" id="SSF51556">
    <property type="entry name" value="Metallo-dependent hydrolases"/>
    <property type="match status" value="1"/>
</dbReference>
<feature type="domain" description="Adenosine deaminase" evidence="7">
    <location>
        <begin position="252"/>
        <end position="512"/>
    </location>
</feature>
<dbReference type="Pfam" id="PF00962">
    <property type="entry name" value="A_deaminase"/>
    <property type="match status" value="1"/>
</dbReference>
<keyword evidence="4" id="KW-0660">Purine salvage</keyword>
<dbReference type="PANTHER" id="PTHR11409:SF39">
    <property type="entry name" value="ADENOSINE DEAMINASE 2"/>
    <property type="match status" value="1"/>
</dbReference>
<keyword evidence="5" id="KW-0378">Hydrolase</keyword>
<comment type="pathway">
    <text evidence="2">Purine metabolism; purine nucleoside salvage.</text>
</comment>
<name>Q3I4W1_EUPCR</name>
<keyword evidence="6" id="KW-0732">Signal</keyword>
<feature type="signal peptide" evidence="6">
    <location>
        <begin position="1"/>
        <end position="25"/>
    </location>
</feature>
<dbReference type="GO" id="GO:0046872">
    <property type="term" value="F:metal ion binding"/>
    <property type="evidence" value="ECO:0007669"/>
    <property type="project" value="UniProtKB-KW"/>
</dbReference>
<dbReference type="EMBL" id="DQ114970">
    <property type="protein sequence ID" value="AAZ94911.1"/>
    <property type="molecule type" value="Genomic_DNA"/>
</dbReference>
<evidence type="ECO:0000313" key="8">
    <source>
        <dbReference type="EMBL" id="AAZ94911.1"/>
    </source>
</evidence>
<dbReference type="GO" id="GO:0004000">
    <property type="term" value="F:adenosine deaminase activity"/>
    <property type="evidence" value="ECO:0007669"/>
    <property type="project" value="TreeGrafter"/>
</dbReference>
<dbReference type="Gene3D" id="3.20.20.140">
    <property type="entry name" value="Metal-dependent hydrolases"/>
    <property type="match status" value="1"/>
</dbReference>
<evidence type="ECO:0000256" key="1">
    <source>
        <dbReference type="ARBA" id="ARBA00001947"/>
    </source>
</evidence>
<comment type="cofactor">
    <cofactor evidence="1">
        <name>Zn(2+)</name>
        <dbReference type="ChEBI" id="CHEBI:29105"/>
    </cofactor>
</comment>
<dbReference type="PANTHER" id="PTHR11409">
    <property type="entry name" value="ADENOSINE DEAMINASE"/>
    <property type="match status" value="1"/>
</dbReference>
<dbReference type="InterPro" id="IPR001365">
    <property type="entry name" value="A_deaminase_dom"/>
</dbReference>
<feature type="chain" id="PRO_5004225512" evidence="6">
    <location>
        <begin position="26"/>
        <end position="536"/>
    </location>
</feature>
<keyword evidence="3" id="KW-0479">Metal-binding</keyword>
<accession>Q3I4W1</accession>
<organism evidence="8">
    <name type="scientific">Euplotes crassus</name>
    <dbReference type="NCBI Taxonomy" id="5936"/>
    <lineage>
        <taxon>Eukaryota</taxon>
        <taxon>Sar</taxon>
        <taxon>Alveolata</taxon>
        <taxon>Ciliophora</taxon>
        <taxon>Intramacronucleata</taxon>
        <taxon>Spirotrichea</taxon>
        <taxon>Hypotrichia</taxon>
        <taxon>Euplotida</taxon>
        <taxon>Euplotidae</taxon>
        <taxon>Moneuplotes</taxon>
    </lineage>
</organism>
<protein>
    <submittedName>
        <fullName evidence="8">Putative adenosine deaminase</fullName>
    </submittedName>
</protein>
<evidence type="ECO:0000256" key="6">
    <source>
        <dbReference type="SAM" id="SignalP"/>
    </source>
</evidence>
<dbReference type="UniPathway" id="UPA00606"/>
<proteinExistence type="predicted"/>
<dbReference type="InterPro" id="IPR006330">
    <property type="entry name" value="Ado/ade_deaminase"/>
</dbReference>
<reference evidence="8" key="1">
    <citation type="journal article" date="2005" name="Eukaryot. Cell">
        <title>Sequencing of random Euplotes crassus macronuclear genes supports a high frequency of +1 translational frameshifting.</title>
        <authorList>
            <person name="Klobutcher L.A."/>
        </authorList>
    </citation>
    <scope>NUCLEOTIDE SEQUENCE</scope>
    <source>
        <strain evidence="8">X1</strain>
    </source>
</reference>
<dbReference type="GO" id="GO:0006154">
    <property type="term" value="P:adenosine catabolic process"/>
    <property type="evidence" value="ECO:0007669"/>
    <property type="project" value="TreeGrafter"/>
</dbReference>
<evidence type="ECO:0000259" key="7">
    <source>
        <dbReference type="Pfam" id="PF00962"/>
    </source>
</evidence>
<dbReference type="InterPro" id="IPR032466">
    <property type="entry name" value="Metal_Hydrolase"/>
</dbReference>
<sequence>MQITFIKMNKLALVVFVLMVTLVVSSETEDAHDFYKYHSLIKKYGNSLDEFSEIVTQNSTEAKVRKYWEDRKQIMAKDQSYRFTRDVPTLTPDEEIVNAYLETLRNEVIHIDDSPLLLEFFEGQKIIKDTELHEFFKKMPKGGEMHVHLEGAVALDTMIKFTYSDYVYFNVEKQEFKTVPKGLDEKGFLRCNELRQIWGSNATFDNYLRKIFVMQPEEISSKQIHEIWKPFEGKFILNDPIIHYYEFYKLGLLDFCRQSIRDGIYIVEIRHASGRIFDENNKILSLKDEFELYKSALEEIKQEYPDFQLAIIVAALKNQGKQHVRDQLDSYLYAMDHGYEFVTGFDLVNEEDNVQPIHNFVEEIIKAKQGYPDFKFYFHAGESNRRSNENLYDAILMGTKRVGHGFNLALKPHLIDLVVERDIGYEICPISNFILGYTQDMRWHPGKQLISKGVPLTLNSDCSVFYNYDGVALDFTYAFLAWELDLKDMKQLAINAVTHSSIKPKAKSMMLTKFHRDWNKFISSVVESHGDLSKIV</sequence>
<dbReference type="GO" id="GO:0046103">
    <property type="term" value="P:inosine biosynthetic process"/>
    <property type="evidence" value="ECO:0007669"/>
    <property type="project" value="TreeGrafter"/>
</dbReference>